<dbReference type="Proteomes" id="UP001292094">
    <property type="component" value="Unassembled WGS sequence"/>
</dbReference>
<keyword evidence="2" id="KW-1185">Reference proteome</keyword>
<gene>
    <name evidence="1" type="ORF">Pmani_035505</name>
</gene>
<evidence type="ECO:0000313" key="1">
    <source>
        <dbReference type="EMBL" id="KAK4291684.1"/>
    </source>
</evidence>
<organism evidence="1 2">
    <name type="scientific">Petrolisthes manimaculis</name>
    <dbReference type="NCBI Taxonomy" id="1843537"/>
    <lineage>
        <taxon>Eukaryota</taxon>
        <taxon>Metazoa</taxon>
        <taxon>Ecdysozoa</taxon>
        <taxon>Arthropoda</taxon>
        <taxon>Crustacea</taxon>
        <taxon>Multicrustacea</taxon>
        <taxon>Malacostraca</taxon>
        <taxon>Eumalacostraca</taxon>
        <taxon>Eucarida</taxon>
        <taxon>Decapoda</taxon>
        <taxon>Pleocyemata</taxon>
        <taxon>Anomura</taxon>
        <taxon>Galatheoidea</taxon>
        <taxon>Porcellanidae</taxon>
        <taxon>Petrolisthes</taxon>
    </lineage>
</organism>
<reference evidence="1" key="1">
    <citation type="submission" date="2023-11" db="EMBL/GenBank/DDBJ databases">
        <title>Genome assemblies of two species of porcelain crab, Petrolisthes cinctipes and Petrolisthes manimaculis (Anomura: Porcellanidae).</title>
        <authorList>
            <person name="Angst P."/>
        </authorList>
    </citation>
    <scope>NUCLEOTIDE SEQUENCE</scope>
    <source>
        <strain evidence="1">PB745_02</strain>
        <tissue evidence="1">Gill</tissue>
    </source>
</reference>
<protein>
    <submittedName>
        <fullName evidence="1">Uncharacterized protein</fullName>
    </submittedName>
</protein>
<evidence type="ECO:0000313" key="2">
    <source>
        <dbReference type="Proteomes" id="UP001292094"/>
    </source>
</evidence>
<proteinExistence type="predicted"/>
<dbReference type="EMBL" id="JAWZYT010005078">
    <property type="protein sequence ID" value="KAK4291684.1"/>
    <property type="molecule type" value="Genomic_DNA"/>
</dbReference>
<accession>A0AAE1NKE8</accession>
<name>A0AAE1NKE8_9EUCA</name>
<dbReference type="AlphaFoldDB" id="A0AAE1NKE8"/>
<sequence>MGSGGERDDYGWGRCEEEGYECEKGYKCEEGVVCREEERKSKETNLINNYKRKGLVEVKKSWPAVMRRVMADSLDLYLVVVDEATA</sequence>
<comment type="caution">
    <text evidence="1">The sequence shown here is derived from an EMBL/GenBank/DDBJ whole genome shotgun (WGS) entry which is preliminary data.</text>
</comment>